<comment type="caution">
    <text evidence="7">The sequence shown here is derived from an EMBL/GenBank/DDBJ whole genome shotgun (WGS) entry which is preliminary data.</text>
</comment>
<dbReference type="PRINTS" id="PR00419">
    <property type="entry name" value="ADXRDTASE"/>
</dbReference>
<evidence type="ECO:0000313" key="8">
    <source>
        <dbReference type="Proteomes" id="UP001519287"/>
    </source>
</evidence>
<evidence type="ECO:0000256" key="3">
    <source>
        <dbReference type="ARBA" id="ARBA00023164"/>
    </source>
</evidence>
<name>A0ABS4J5A8_9BACL</name>
<evidence type="ECO:0000259" key="5">
    <source>
        <dbReference type="Pfam" id="PF07992"/>
    </source>
</evidence>
<dbReference type="NCBIfam" id="TIGR01317">
    <property type="entry name" value="GOGAT_sm_gam"/>
    <property type="match status" value="1"/>
</dbReference>
<dbReference type="PANTHER" id="PTHR43100:SF1">
    <property type="entry name" value="GLUTAMATE SYNTHASE [NADPH] SMALL CHAIN"/>
    <property type="match status" value="1"/>
</dbReference>
<evidence type="ECO:0000256" key="1">
    <source>
        <dbReference type="ARBA" id="ARBA00022605"/>
    </source>
</evidence>
<comment type="pathway">
    <text evidence="4">Amino-acid biosynthesis.</text>
</comment>
<dbReference type="SUPFAM" id="SSF46548">
    <property type="entry name" value="alpha-helical ferredoxin"/>
    <property type="match status" value="1"/>
</dbReference>
<keyword evidence="2 7" id="KW-0560">Oxidoreductase</keyword>
<sequence length="494" mass="54225">MGKPTGFIDYQRETASEAAPLLRVSHWQEFITPLPDEKLQTQGARCMDCGIPFCHTGKLISGMAAGCPIHNLIPEWNDLVYRGQWREALERLHKTNNFPEFTGRVCPAPCEGSCTVGLNDAPVTIKNIEKAIIDKGFAEGWVVPEPPEERTGKKVAVVGSGPSGLAAAAQLNKAGHYVTVYERADRIGGLLMYGIPNMKLDKKYVQRRVELLAAEGVTFITGAHVGVDYPVEKLQEEFDAIVLCGGATKGRDLTIEGRENEGIHLAMDFLRRNTKSLLDSEHQDGAFISAEGKDVIVIGGGDTGTDCVGTSIRHKCRSVTQFEIMPKAPDRRADNNPWPEWPKVYKMDYGQEEAAALQGADPRQYLISTKKFVGDENGHVKELHTVLIEWKKDEQGRFAPVEVPGSEKIYPAQLVLIAMGFLGPESAVLDQLGVEKDERSNAKAAHGKFATNVKGIFAAGDMRRGQSLVVWAINEGREAAREVDRYLMGSSNLP</sequence>
<dbReference type="InterPro" id="IPR006005">
    <property type="entry name" value="Glut_synth_ssu1"/>
</dbReference>
<evidence type="ECO:0000313" key="7">
    <source>
        <dbReference type="EMBL" id="MBP1995017.1"/>
    </source>
</evidence>
<keyword evidence="1" id="KW-0028">Amino-acid biosynthesis</keyword>
<proteinExistence type="predicted"/>
<dbReference type="Gene3D" id="3.50.50.60">
    <property type="entry name" value="FAD/NAD(P)-binding domain"/>
    <property type="match status" value="2"/>
</dbReference>
<dbReference type="GO" id="GO:0016040">
    <property type="term" value="F:glutamate synthase (NADH) activity"/>
    <property type="evidence" value="ECO:0007669"/>
    <property type="project" value="UniProtKB-EC"/>
</dbReference>
<dbReference type="Proteomes" id="UP001519287">
    <property type="component" value="Unassembled WGS sequence"/>
</dbReference>
<feature type="domain" description="FAD/NAD(P)-binding" evidence="5">
    <location>
        <begin position="153"/>
        <end position="328"/>
    </location>
</feature>
<feature type="domain" description="Dihydroprymidine dehydrogenase" evidence="6">
    <location>
        <begin position="24"/>
        <end position="140"/>
    </location>
</feature>
<evidence type="ECO:0000256" key="4">
    <source>
        <dbReference type="ARBA" id="ARBA00029440"/>
    </source>
</evidence>
<feature type="domain" description="FAD/NAD(P)-binding" evidence="5">
    <location>
        <begin position="403"/>
        <end position="476"/>
    </location>
</feature>
<keyword evidence="8" id="KW-1185">Reference proteome</keyword>
<gene>
    <name evidence="7" type="ORF">J2Z66_006659</name>
</gene>
<dbReference type="InterPro" id="IPR023753">
    <property type="entry name" value="FAD/NAD-binding_dom"/>
</dbReference>
<protein>
    <submittedName>
        <fullName evidence="7">Glutamate synthase (NADPH/NADH) small chain</fullName>
        <ecNumber evidence="7">1.4.1.13</ecNumber>
        <ecNumber evidence="7">1.4.1.14</ecNumber>
    </submittedName>
</protein>
<dbReference type="Pfam" id="PF14691">
    <property type="entry name" value="Fer4_20"/>
    <property type="match status" value="1"/>
</dbReference>
<dbReference type="InterPro" id="IPR009051">
    <property type="entry name" value="Helical_ferredxn"/>
</dbReference>
<dbReference type="InterPro" id="IPR028261">
    <property type="entry name" value="DPD_II"/>
</dbReference>
<dbReference type="Gene3D" id="1.10.1060.10">
    <property type="entry name" value="Alpha-helical ferredoxin"/>
    <property type="match status" value="1"/>
</dbReference>
<accession>A0ABS4J5A8</accession>
<dbReference type="PANTHER" id="PTHR43100">
    <property type="entry name" value="GLUTAMATE SYNTHASE [NADPH] SMALL CHAIN"/>
    <property type="match status" value="1"/>
</dbReference>
<dbReference type="Pfam" id="PF07992">
    <property type="entry name" value="Pyr_redox_2"/>
    <property type="match status" value="2"/>
</dbReference>
<dbReference type="GO" id="GO:0004355">
    <property type="term" value="F:glutamate synthase (NADPH) activity"/>
    <property type="evidence" value="ECO:0007669"/>
    <property type="project" value="UniProtKB-EC"/>
</dbReference>
<dbReference type="EMBL" id="JAGGLB010000030">
    <property type="protein sequence ID" value="MBP1995017.1"/>
    <property type="molecule type" value="Genomic_DNA"/>
</dbReference>
<keyword evidence="3" id="KW-0314">Glutamate biosynthesis</keyword>
<evidence type="ECO:0000259" key="6">
    <source>
        <dbReference type="Pfam" id="PF14691"/>
    </source>
</evidence>
<dbReference type="InterPro" id="IPR051394">
    <property type="entry name" value="Glutamate_Synthase"/>
</dbReference>
<dbReference type="EC" id="1.4.1.14" evidence="7"/>
<dbReference type="SUPFAM" id="SSF51971">
    <property type="entry name" value="Nucleotide-binding domain"/>
    <property type="match status" value="1"/>
</dbReference>
<evidence type="ECO:0000256" key="2">
    <source>
        <dbReference type="ARBA" id="ARBA00023002"/>
    </source>
</evidence>
<reference evidence="7 8" key="1">
    <citation type="submission" date="2021-03" db="EMBL/GenBank/DDBJ databases">
        <title>Genomic Encyclopedia of Type Strains, Phase IV (KMG-IV): sequencing the most valuable type-strain genomes for metagenomic binning, comparative biology and taxonomic classification.</title>
        <authorList>
            <person name="Goeker M."/>
        </authorList>
    </citation>
    <scope>NUCLEOTIDE SEQUENCE [LARGE SCALE GENOMIC DNA]</scope>
    <source>
        <strain evidence="7 8">DSM 26048</strain>
    </source>
</reference>
<dbReference type="RefSeq" id="WP_209976843.1">
    <property type="nucleotide sequence ID" value="NZ_JAGGLB010000030.1"/>
</dbReference>
<dbReference type="EC" id="1.4.1.13" evidence="7"/>
<organism evidence="7 8">
    <name type="scientific">Paenibacillus eucommiae</name>
    <dbReference type="NCBI Taxonomy" id="1355755"/>
    <lineage>
        <taxon>Bacteria</taxon>
        <taxon>Bacillati</taxon>
        <taxon>Bacillota</taxon>
        <taxon>Bacilli</taxon>
        <taxon>Bacillales</taxon>
        <taxon>Paenibacillaceae</taxon>
        <taxon>Paenibacillus</taxon>
    </lineage>
</organism>
<dbReference type="InterPro" id="IPR036188">
    <property type="entry name" value="FAD/NAD-bd_sf"/>
</dbReference>